<dbReference type="Gene3D" id="3.10.450.50">
    <property type="match status" value="1"/>
</dbReference>
<sequence>MKHILTFLLVAIFQFGNAQINYDKAAIEITLNNYIDAFYKGDTVKLKAAVKPRLYKFGYKQNENSGNYDFYAHMNYQDAMDFVTKMKAEGRTRDENKIRKVEVLDIGNHIASAKVTAVWGIDYMLLSKDNGKWMIEQVIWEGPHQETNQPKPTTYYLVRHAEKDRSNPENKNPDLTEAGFQRAKKWNAILNHVDFDLVYTTNYNRTIQTAQFVAERTNITPTIYDAHNLVKDEFLQLTQGKTVFITGHSNTIPQIVNQLIGENKYPEILDSENGCLFIVTIVGNKVTDQLLVVN</sequence>
<dbReference type="SUPFAM" id="SSF53254">
    <property type="entry name" value="Phosphoglycerate mutase-like"/>
    <property type="match status" value="1"/>
</dbReference>
<organism evidence="2 3">
    <name type="scientific">Paucihalobacter ruber</name>
    <dbReference type="NCBI Taxonomy" id="2567861"/>
    <lineage>
        <taxon>Bacteria</taxon>
        <taxon>Pseudomonadati</taxon>
        <taxon>Bacteroidota</taxon>
        <taxon>Flavobacteriia</taxon>
        <taxon>Flavobacteriales</taxon>
        <taxon>Flavobacteriaceae</taxon>
        <taxon>Paucihalobacter</taxon>
    </lineage>
</organism>
<dbReference type="InterPro" id="IPR039437">
    <property type="entry name" value="FrzH/put_lumazine-bd"/>
</dbReference>
<name>A0A506PFH8_9FLAO</name>
<reference evidence="2 3" key="1">
    <citation type="submission" date="2019-06" db="EMBL/GenBank/DDBJ databases">
        <title>Flavobacteriaceae Paucihalobacterium erythroidium CWB-1, complete genome.</title>
        <authorList>
            <person name="Wu S."/>
        </authorList>
    </citation>
    <scope>NUCLEOTIDE SEQUENCE [LARGE SCALE GENOMIC DNA]</scope>
    <source>
        <strain evidence="2 3">CWB-1</strain>
    </source>
</reference>
<dbReference type="Proteomes" id="UP000317332">
    <property type="component" value="Unassembled WGS sequence"/>
</dbReference>
<accession>A0A506PFH8</accession>
<keyword evidence="1" id="KW-0732">Signal</keyword>
<dbReference type="OrthoDB" id="3296006at2"/>
<evidence type="ECO:0000256" key="1">
    <source>
        <dbReference type="SAM" id="SignalP"/>
    </source>
</evidence>
<keyword evidence="3" id="KW-1185">Reference proteome</keyword>
<feature type="signal peptide" evidence="1">
    <location>
        <begin position="1"/>
        <end position="18"/>
    </location>
</feature>
<dbReference type="Pfam" id="PF12893">
    <property type="entry name" value="Lumazine_bd_2"/>
    <property type="match status" value="1"/>
</dbReference>
<protein>
    <submittedName>
        <fullName evidence="2">Uncharacterized protein</fullName>
    </submittedName>
</protein>
<proteinExistence type="predicted"/>
<gene>
    <name evidence="2" type="ORF">FJ651_12210</name>
</gene>
<dbReference type="InterPro" id="IPR032710">
    <property type="entry name" value="NTF2-like_dom_sf"/>
</dbReference>
<dbReference type="RefSeq" id="WP_140990819.1">
    <property type="nucleotide sequence ID" value="NZ_VHIQ01000006.1"/>
</dbReference>
<dbReference type="EMBL" id="VHIQ01000006">
    <property type="protein sequence ID" value="TPV32324.1"/>
    <property type="molecule type" value="Genomic_DNA"/>
</dbReference>
<dbReference type="InterPro" id="IPR029033">
    <property type="entry name" value="His_PPase_superfam"/>
</dbReference>
<dbReference type="Gene3D" id="3.40.50.1240">
    <property type="entry name" value="Phosphoglycerate mutase-like"/>
    <property type="match status" value="1"/>
</dbReference>
<evidence type="ECO:0000313" key="3">
    <source>
        <dbReference type="Proteomes" id="UP000317332"/>
    </source>
</evidence>
<dbReference type="AlphaFoldDB" id="A0A506PFH8"/>
<feature type="chain" id="PRO_5021390755" evidence="1">
    <location>
        <begin position="19"/>
        <end position="294"/>
    </location>
</feature>
<comment type="caution">
    <text evidence="2">The sequence shown here is derived from an EMBL/GenBank/DDBJ whole genome shotgun (WGS) entry which is preliminary data.</text>
</comment>
<dbReference type="Pfam" id="PF00300">
    <property type="entry name" value="His_Phos_1"/>
    <property type="match status" value="1"/>
</dbReference>
<dbReference type="InterPro" id="IPR013078">
    <property type="entry name" value="His_Pase_superF_clade-1"/>
</dbReference>
<evidence type="ECO:0000313" key="2">
    <source>
        <dbReference type="EMBL" id="TPV32324.1"/>
    </source>
</evidence>
<dbReference type="SUPFAM" id="SSF54427">
    <property type="entry name" value="NTF2-like"/>
    <property type="match status" value="1"/>
</dbReference>
<dbReference type="CDD" id="cd07067">
    <property type="entry name" value="HP_PGM_like"/>
    <property type="match status" value="1"/>
</dbReference>